<name>A0A329LVV3_9MYCO</name>
<dbReference type="AlphaFoldDB" id="A0A329LVV3"/>
<keyword evidence="2" id="KW-0472">Membrane</keyword>
<keyword evidence="2" id="KW-0812">Transmembrane</keyword>
<protein>
    <submittedName>
        <fullName evidence="3">Uncharacterized protein</fullName>
    </submittedName>
</protein>
<dbReference type="Proteomes" id="UP000250915">
    <property type="component" value="Unassembled WGS sequence"/>
</dbReference>
<evidence type="ECO:0000313" key="4">
    <source>
        <dbReference type="Proteomes" id="UP000250915"/>
    </source>
</evidence>
<evidence type="ECO:0000256" key="1">
    <source>
        <dbReference type="SAM" id="MobiDB-lite"/>
    </source>
</evidence>
<gene>
    <name evidence="3" type="ORF">DQP57_16235</name>
</gene>
<proteinExistence type="predicted"/>
<accession>A0A329LVV3</accession>
<reference evidence="3 4" key="1">
    <citation type="submission" date="2018-06" db="EMBL/GenBank/DDBJ databases">
        <title>NTM in soil in Japan.</title>
        <authorList>
            <person name="Ohya K."/>
        </authorList>
    </citation>
    <scope>NUCLEOTIDE SEQUENCE [LARGE SCALE GENOMIC DNA]</scope>
    <source>
        <strain evidence="3 4">GF28</strain>
    </source>
</reference>
<comment type="caution">
    <text evidence="3">The sequence shown here is derived from an EMBL/GenBank/DDBJ whole genome shotgun (WGS) entry which is preliminary data.</text>
</comment>
<keyword evidence="2" id="KW-1133">Transmembrane helix</keyword>
<feature type="region of interest" description="Disordered" evidence="1">
    <location>
        <begin position="63"/>
        <end position="83"/>
    </location>
</feature>
<feature type="transmembrane region" description="Helical" evidence="2">
    <location>
        <begin position="37"/>
        <end position="57"/>
    </location>
</feature>
<dbReference type="EMBL" id="QMEV01000035">
    <property type="protein sequence ID" value="RAV08857.1"/>
    <property type="molecule type" value="Genomic_DNA"/>
</dbReference>
<organism evidence="3 4">
    <name type="scientific">Mycobacterium colombiense</name>
    <dbReference type="NCBI Taxonomy" id="339268"/>
    <lineage>
        <taxon>Bacteria</taxon>
        <taxon>Bacillati</taxon>
        <taxon>Actinomycetota</taxon>
        <taxon>Actinomycetes</taxon>
        <taxon>Mycobacteriales</taxon>
        <taxon>Mycobacteriaceae</taxon>
        <taxon>Mycobacterium</taxon>
        <taxon>Mycobacterium avium complex (MAC)</taxon>
    </lineage>
</organism>
<dbReference type="RefSeq" id="WP_064892814.1">
    <property type="nucleotide sequence ID" value="NZ_QMEV01000035.1"/>
</dbReference>
<sequence length="83" mass="8756">MIAVLAAVLTCLVSWLAIGVVLASALSGTLSTKTGLTVEVLVLGIPALCVLIVGLLARRVLSQRHHNQSPQDRLSTRAPIMTR</sequence>
<evidence type="ECO:0000256" key="2">
    <source>
        <dbReference type="SAM" id="Phobius"/>
    </source>
</evidence>
<evidence type="ECO:0000313" key="3">
    <source>
        <dbReference type="EMBL" id="RAV08857.1"/>
    </source>
</evidence>